<dbReference type="InterPro" id="IPR036388">
    <property type="entry name" value="WH-like_DNA-bd_sf"/>
</dbReference>
<dbReference type="PROSITE" id="PS50931">
    <property type="entry name" value="HTH_LYSR"/>
    <property type="match status" value="1"/>
</dbReference>
<evidence type="ECO:0000313" key="3">
    <source>
        <dbReference type="EMBL" id="MCM2534119.1"/>
    </source>
</evidence>
<dbReference type="InterPro" id="IPR036390">
    <property type="entry name" value="WH_DNA-bd_sf"/>
</dbReference>
<dbReference type="PRINTS" id="PR00039">
    <property type="entry name" value="HTHLYSR"/>
</dbReference>
<accession>A0ABT0WCT3</accession>
<organism evidence="3 4">
    <name type="scientific">Neobacillus pocheonensis</name>
    <dbReference type="NCBI Taxonomy" id="363869"/>
    <lineage>
        <taxon>Bacteria</taxon>
        <taxon>Bacillati</taxon>
        <taxon>Bacillota</taxon>
        <taxon>Bacilli</taxon>
        <taxon>Bacillales</taxon>
        <taxon>Bacillaceae</taxon>
        <taxon>Neobacillus</taxon>
    </lineage>
</organism>
<evidence type="ECO:0000313" key="4">
    <source>
        <dbReference type="Proteomes" id="UP001523262"/>
    </source>
</evidence>
<proteinExistence type="predicted"/>
<feature type="region of interest" description="Disordered" evidence="1">
    <location>
        <begin position="58"/>
        <end position="86"/>
    </location>
</feature>
<dbReference type="SUPFAM" id="SSF46785">
    <property type="entry name" value="Winged helix' DNA-binding domain"/>
    <property type="match status" value="1"/>
</dbReference>
<dbReference type="InterPro" id="IPR000847">
    <property type="entry name" value="LysR_HTH_N"/>
</dbReference>
<comment type="caution">
    <text evidence="3">The sequence shown here is derived from an EMBL/GenBank/DDBJ whole genome shotgun (WGS) entry which is preliminary data.</text>
</comment>
<evidence type="ECO:0000259" key="2">
    <source>
        <dbReference type="PROSITE" id="PS50931"/>
    </source>
</evidence>
<reference evidence="3 4" key="1">
    <citation type="submission" date="2022-06" db="EMBL/GenBank/DDBJ databases">
        <authorList>
            <person name="Jeon C.O."/>
        </authorList>
    </citation>
    <scope>NUCLEOTIDE SEQUENCE [LARGE SCALE GENOMIC DNA]</scope>
    <source>
        <strain evidence="3 4">KCTC 13943</strain>
    </source>
</reference>
<evidence type="ECO:0000256" key="1">
    <source>
        <dbReference type="SAM" id="MobiDB-lite"/>
    </source>
</evidence>
<sequence>MDYRDWEVLKVLYNQKNLTKAARFLFITQPAFPNRLKHMQEELGAKIVTRESRGVHFTPHLTSKKNPPNKTCRVDIRANSSQQSSPKRIFRFNRLLSNDDGTMMSF</sequence>
<feature type="compositionally biased region" description="Polar residues" evidence="1">
    <location>
        <begin position="60"/>
        <end position="69"/>
    </location>
</feature>
<keyword evidence="4" id="KW-1185">Reference proteome</keyword>
<dbReference type="Gene3D" id="1.10.10.10">
    <property type="entry name" value="Winged helix-like DNA-binding domain superfamily/Winged helix DNA-binding domain"/>
    <property type="match status" value="1"/>
</dbReference>
<dbReference type="Proteomes" id="UP001523262">
    <property type="component" value="Unassembled WGS sequence"/>
</dbReference>
<feature type="domain" description="HTH lysR-type" evidence="2">
    <location>
        <begin position="1"/>
        <end position="58"/>
    </location>
</feature>
<gene>
    <name evidence="3" type="ORF">NDK43_19335</name>
</gene>
<name>A0ABT0WCT3_9BACI</name>
<dbReference type="EMBL" id="JAMQCR010000001">
    <property type="protein sequence ID" value="MCM2534119.1"/>
    <property type="molecule type" value="Genomic_DNA"/>
</dbReference>
<dbReference type="Pfam" id="PF00126">
    <property type="entry name" value="HTH_1"/>
    <property type="match status" value="1"/>
</dbReference>
<protein>
    <submittedName>
        <fullName evidence="3">LysR family transcriptional regulator</fullName>
    </submittedName>
</protein>